<feature type="compositionally biased region" description="Low complexity" evidence="11">
    <location>
        <begin position="2098"/>
        <end position="2115"/>
    </location>
</feature>
<keyword evidence="6" id="KW-0418">Kinase</keyword>
<feature type="compositionally biased region" description="Polar residues" evidence="11">
    <location>
        <begin position="2958"/>
        <end position="2970"/>
    </location>
</feature>
<dbReference type="EMBL" id="NWUJ01000005">
    <property type="protein sequence ID" value="PFH35172.1"/>
    <property type="molecule type" value="Genomic_DNA"/>
</dbReference>
<evidence type="ECO:0000256" key="1">
    <source>
        <dbReference type="ARBA" id="ARBA00008874"/>
    </source>
</evidence>
<protein>
    <recommendedName>
        <fullName evidence="2">non-specific serine/threonine protein kinase</fullName>
        <ecNumber evidence="2">2.7.11.1</ecNumber>
    </recommendedName>
</protein>
<feature type="region of interest" description="Disordered" evidence="11">
    <location>
        <begin position="2497"/>
        <end position="2536"/>
    </location>
</feature>
<feature type="region of interest" description="Disordered" evidence="11">
    <location>
        <begin position="1042"/>
        <end position="1064"/>
    </location>
</feature>
<keyword evidence="7 10" id="KW-0067">ATP-binding</keyword>
<dbReference type="InterPro" id="IPR050629">
    <property type="entry name" value="STE20/SPS1-PAK"/>
</dbReference>
<feature type="region of interest" description="Disordered" evidence="11">
    <location>
        <begin position="2132"/>
        <end position="2336"/>
    </location>
</feature>
<dbReference type="OrthoDB" id="354877at2759"/>
<feature type="compositionally biased region" description="Low complexity" evidence="11">
    <location>
        <begin position="3231"/>
        <end position="3245"/>
    </location>
</feature>
<feature type="compositionally biased region" description="Polar residues" evidence="11">
    <location>
        <begin position="2156"/>
        <end position="2172"/>
    </location>
</feature>
<evidence type="ECO:0000256" key="2">
    <source>
        <dbReference type="ARBA" id="ARBA00012513"/>
    </source>
</evidence>
<feature type="region of interest" description="Disordered" evidence="11">
    <location>
        <begin position="3416"/>
        <end position="3437"/>
    </location>
</feature>
<feature type="region of interest" description="Disordered" evidence="11">
    <location>
        <begin position="1088"/>
        <end position="1109"/>
    </location>
</feature>
<comment type="caution">
    <text evidence="13">The sequence shown here is derived from an EMBL/GenBank/DDBJ whole genome shotgun (WGS) entry which is preliminary data.</text>
</comment>
<feature type="compositionally biased region" description="Low complexity" evidence="11">
    <location>
        <begin position="3059"/>
        <end position="3077"/>
    </location>
</feature>
<dbReference type="STRING" id="94643.A0A2A9MIF2"/>
<dbReference type="GO" id="GO:0005737">
    <property type="term" value="C:cytoplasm"/>
    <property type="evidence" value="ECO:0007669"/>
    <property type="project" value="TreeGrafter"/>
</dbReference>
<evidence type="ECO:0000256" key="11">
    <source>
        <dbReference type="SAM" id="MobiDB-lite"/>
    </source>
</evidence>
<evidence type="ECO:0000256" key="10">
    <source>
        <dbReference type="PROSITE-ProRule" id="PRU10141"/>
    </source>
</evidence>
<dbReference type="Pfam" id="PF00069">
    <property type="entry name" value="Pkinase"/>
    <property type="match status" value="3"/>
</dbReference>
<feature type="domain" description="Protein kinase" evidence="12">
    <location>
        <begin position="1438"/>
        <end position="1860"/>
    </location>
</feature>
<dbReference type="Proteomes" id="UP000224006">
    <property type="component" value="Chromosome V"/>
</dbReference>
<feature type="compositionally biased region" description="Basic and acidic residues" evidence="11">
    <location>
        <begin position="900"/>
        <end position="912"/>
    </location>
</feature>
<feature type="compositionally biased region" description="Polar residues" evidence="11">
    <location>
        <begin position="1362"/>
        <end position="1373"/>
    </location>
</feature>
<feature type="region of interest" description="Disordered" evidence="11">
    <location>
        <begin position="2931"/>
        <end position="3013"/>
    </location>
</feature>
<evidence type="ECO:0000256" key="3">
    <source>
        <dbReference type="ARBA" id="ARBA00022527"/>
    </source>
</evidence>
<feature type="region of interest" description="Disordered" evidence="11">
    <location>
        <begin position="1639"/>
        <end position="1676"/>
    </location>
</feature>
<feature type="compositionally biased region" description="Low complexity" evidence="11">
    <location>
        <begin position="2674"/>
        <end position="2692"/>
    </location>
</feature>
<dbReference type="GO" id="GO:0005524">
    <property type="term" value="F:ATP binding"/>
    <property type="evidence" value="ECO:0007669"/>
    <property type="project" value="UniProtKB-UniRule"/>
</dbReference>
<dbReference type="SUPFAM" id="SSF56112">
    <property type="entry name" value="Protein kinase-like (PK-like)"/>
    <property type="match status" value="1"/>
</dbReference>
<feature type="compositionally biased region" description="Basic and acidic residues" evidence="11">
    <location>
        <begin position="3030"/>
        <end position="3047"/>
    </location>
</feature>
<evidence type="ECO:0000313" key="13">
    <source>
        <dbReference type="EMBL" id="PFH35172.1"/>
    </source>
</evidence>
<feature type="compositionally biased region" description="Basic and acidic residues" evidence="11">
    <location>
        <begin position="858"/>
        <end position="868"/>
    </location>
</feature>
<accession>A0A2A9MIF2</accession>
<proteinExistence type="inferred from homology"/>
<feature type="compositionally biased region" description="Low complexity" evidence="11">
    <location>
        <begin position="2501"/>
        <end position="2519"/>
    </location>
</feature>
<feature type="compositionally biased region" description="Basic and acidic residues" evidence="11">
    <location>
        <begin position="2827"/>
        <end position="2845"/>
    </location>
</feature>
<feature type="region of interest" description="Disordered" evidence="11">
    <location>
        <begin position="3344"/>
        <end position="3364"/>
    </location>
</feature>
<feature type="region of interest" description="Disordered" evidence="11">
    <location>
        <begin position="2348"/>
        <end position="2379"/>
    </location>
</feature>
<feature type="compositionally biased region" description="Basic and acidic residues" evidence="11">
    <location>
        <begin position="3719"/>
        <end position="3730"/>
    </location>
</feature>
<feature type="region of interest" description="Disordered" evidence="11">
    <location>
        <begin position="75"/>
        <end position="100"/>
    </location>
</feature>
<feature type="compositionally biased region" description="Low complexity" evidence="11">
    <location>
        <begin position="2526"/>
        <end position="2536"/>
    </location>
</feature>
<feature type="region of interest" description="Disordered" evidence="11">
    <location>
        <begin position="3776"/>
        <end position="3799"/>
    </location>
</feature>
<feature type="compositionally biased region" description="Acidic residues" evidence="11">
    <location>
        <begin position="1511"/>
        <end position="1533"/>
    </location>
</feature>
<feature type="region of interest" description="Disordered" evidence="11">
    <location>
        <begin position="3668"/>
        <end position="3730"/>
    </location>
</feature>
<keyword evidence="5 10" id="KW-0547">Nucleotide-binding</keyword>
<feature type="region of interest" description="Disordered" evidence="11">
    <location>
        <begin position="2046"/>
        <end position="2115"/>
    </location>
</feature>
<feature type="compositionally biased region" description="Basic and acidic residues" evidence="11">
    <location>
        <begin position="1377"/>
        <end position="1390"/>
    </location>
</feature>
<dbReference type="EC" id="2.7.11.1" evidence="2"/>
<feature type="region of interest" description="Disordered" evidence="11">
    <location>
        <begin position="1354"/>
        <end position="1397"/>
    </location>
</feature>
<dbReference type="InterPro" id="IPR000719">
    <property type="entry name" value="Prot_kinase_dom"/>
</dbReference>
<feature type="region of interest" description="Disordered" evidence="11">
    <location>
        <begin position="3487"/>
        <end position="3595"/>
    </location>
</feature>
<organism evidence="13 14">
    <name type="scientific">Besnoitia besnoiti</name>
    <name type="common">Apicomplexan protozoan</name>
    <dbReference type="NCBI Taxonomy" id="94643"/>
    <lineage>
        <taxon>Eukaryota</taxon>
        <taxon>Sar</taxon>
        <taxon>Alveolata</taxon>
        <taxon>Apicomplexa</taxon>
        <taxon>Conoidasida</taxon>
        <taxon>Coccidia</taxon>
        <taxon>Eucoccidiorida</taxon>
        <taxon>Eimeriorina</taxon>
        <taxon>Sarcocystidae</taxon>
        <taxon>Besnoitia</taxon>
    </lineage>
</organism>
<feature type="compositionally biased region" description="Low complexity" evidence="11">
    <location>
        <begin position="2272"/>
        <end position="2282"/>
    </location>
</feature>
<feature type="region of interest" description="Disordered" evidence="11">
    <location>
        <begin position="707"/>
        <end position="942"/>
    </location>
</feature>
<dbReference type="GeneID" id="40310987"/>
<feature type="binding site" evidence="10">
    <location>
        <position position="1464"/>
    </location>
    <ligand>
        <name>ATP</name>
        <dbReference type="ChEBI" id="CHEBI:30616"/>
    </ligand>
</feature>
<name>A0A2A9MIF2_BESBE</name>
<feature type="compositionally biased region" description="Low complexity" evidence="11">
    <location>
        <begin position="2193"/>
        <end position="2204"/>
    </location>
</feature>
<dbReference type="PROSITE" id="PS50011">
    <property type="entry name" value="PROTEIN_KINASE_DOM"/>
    <property type="match status" value="1"/>
</dbReference>
<feature type="compositionally biased region" description="Acidic residues" evidence="11">
    <location>
        <begin position="2744"/>
        <end position="2762"/>
    </location>
</feature>
<keyword evidence="3" id="KW-0723">Serine/threonine-protein kinase</keyword>
<dbReference type="InterPro" id="IPR011009">
    <property type="entry name" value="Kinase-like_dom_sf"/>
</dbReference>
<gene>
    <name evidence="13" type="ORF">BESB_060590</name>
</gene>
<dbReference type="Gene3D" id="1.10.510.10">
    <property type="entry name" value="Transferase(Phosphotransferase) domain 1"/>
    <property type="match status" value="1"/>
</dbReference>
<feature type="region of interest" description="Disordered" evidence="11">
    <location>
        <begin position="2714"/>
        <end position="2894"/>
    </location>
</feature>
<feature type="compositionally biased region" description="Polar residues" evidence="11">
    <location>
        <begin position="3500"/>
        <end position="3518"/>
    </location>
</feature>
<dbReference type="Gene3D" id="3.30.200.20">
    <property type="entry name" value="Phosphorylase Kinase, domain 1"/>
    <property type="match status" value="1"/>
</dbReference>
<dbReference type="RefSeq" id="XP_029219181.1">
    <property type="nucleotide sequence ID" value="XM_029364473.1"/>
</dbReference>
<feature type="compositionally biased region" description="Low complexity" evidence="11">
    <location>
        <begin position="1168"/>
        <end position="1190"/>
    </location>
</feature>
<dbReference type="GO" id="GO:0004674">
    <property type="term" value="F:protein serine/threonine kinase activity"/>
    <property type="evidence" value="ECO:0007669"/>
    <property type="project" value="UniProtKB-KW"/>
</dbReference>
<feature type="region of interest" description="Disordered" evidence="11">
    <location>
        <begin position="3857"/>
        <end position="3905"/>
    </location>
</feature>
<feature type="compositionally biased region" description="Basic and acidic residues" evidence="11">
    <location>
        <begin position="3823"/>
        <end position="3836"/>
    </location>
</feature>
<dbReference type="KEGG" id="bbes:BESB_060590"/>
<feature type="compositionally biased region" description="Low complexity" evidence="11">
    <location>
        <begin position="841"/>
        <end position="857"/>
    </location>
</feature>
<feature type="compositionally biased region" description="Low complexity" evidence="11">
    <location>
        <begin position="2853"/>
        <end position="2873"/>
    </location>
</feature>
<feature type="compositionally biased region" description="Basic and acidic residues" evidence="11">
    <location>
        <begin position="1283"/>
        <end position="1294"/>
    </location>
</feature>
<feature type="region of interest" description="Disordered" evidence="11">
    <location>
        <begin position="3812"/>
        <end position="3836"/>
    </location>
</feature>
<feature type="region of interest" description="Disordered" evidence="11">
    <location>
        <begin position="279"/>
        <end position="306"/>
    </location>
</feature>
<comment type="catalytic activity">
    <reaction evidence="8">
        <text>L-threonyl-[protein] + ATP = O-phospho-L-threonyl-[protein] + ADP + H(+)</text>
        <dbReference type="Rhea" id="RHEA:46608"/>
        <dbReference type="Rhea" id="RHEA-COMP:11060"/>
        <dbReference type="Rhea" id="RHEA-COMP:11605"/>
        <dbReference type="ChEBI" id="CHEBI:15378"/>
        <dbReference type="ChEBI" id="CHEBI:30013"/>
        <dbReference type="ChEBI" id="CHEBI:30616"/>
        <dbReference type="ChEBI" id="CHEBI:61977"/>
        <dbReference type="ChEBI" id="CHEBI:456216"/>
        <dbReference type="EC" id="2.7.11.1"/>
    </reaction>
</comment>
<feature type="compositionally biased region" description="Basic and acidic residues" evidence="11">
    <location>
        <begin position="1242"/>
        <end position="1261"/>
    </location>
</feature>
<comment type="catalytic activity">
    <reaction evidence="9">
        <text>L-seryl-[protein] + ATP = O-phospho-L-seryl-[protein] + ADP + H(+)</text>
        <dbReference type="Rhea" id="RHEA:17989"/>
        <dbReference type="Rhea" id="RHEA-COMP:9863"/>
        <dbReference type="Rhea" id="RHEA-COMP:11604"/>
        <dbReference type="ChEBI" id="CHEBI:15378"/>
        <dbReference type="ChEBI" id="CHEBI:29999"/>
        <dbReference type="ChEBI" id="CHEBI:30616"/>
        <dbReference type="ChEBI" id="CHEBI:83421"/>
        <dbReference type="ChEBI" id="CHEBI:456216"/>
        <dbReference type="EC" id="2.7.11.1"/>
    </reaction>
</comment>
<evidence type="ECO:0000256" key="9">
    <source>
        <dbReference type="ARBA" id="ARBA00048679"/>
    </source>
</evidence>
<feature type="region of interest" description="Disordered" evidence="11">
    <location>
        <begin position="3028"/>
        <end position="3098"/>
    </location>
</feature>
<feature type="compositionally biased region" description="Low complexity" evidence="11">
    <location>
        <begin position="2931"/>
        <end position="2941"/>
    </location>
</feature>
<feature type="compositionally biased region" description="Low complexity" evidence="11">
    <location>
        <begin position="3545"/>
        <end position="3555"/>
    </location>
</feature>
<feature type="compositionally biased region" description="Polar residues" evidence="11">
    <location>
        <begin position="3566"/>
        <end position="3579"/>
    </location>
</feature>
<evidence type="ECO:0000313" key="14">
    <source>
        <dbReference type="Proteomes" id="UP000224006"/>
    </source>
</evidence>
<evidence type="ECO:0000256" key="7">
    <source>
        <dbReference type="ARBA" id="ARBA00022840"/>
    </source>
</evidence>
<feature type="region of interest" description="Disordered" evidence="11">
    <location>
        <begin position="3113"/>
        <end position="3197"/>
    </location>
</feature>
<feature type="region of interest" description="Disordered" evidence="11">
    <location>
        <begin position="2670"/>
        <end position="2692"/>
    </location>
</feature>
<feature type="region of interest" description="Disordered" evidence="11">
    <location>
        <begin position="370"/>
        <end position="472"/>
    </location>
</feature>
<feature type="compositionally biased region" description="Low complexity" evidence="11">
    <location>
        <begin position="930"/>
        <end position="942"/>
    </location>
</feature>
<feature type="compositionally biased region" description="Low complexity" evidence="11">
    <location>
        <begin position="1263"/>
        <end position="1279"/>
    </location>
</feature>
<feature type="compositionally biased region" description="Basic and acidic residues" evidence="11">
    <location>
        <begin position="397"/>
        <end position="407"/>
    </location>
</feature>
<evidence type="ECO:0000256" key="4">
    <source>
        <dbReference type="ARBA" id="ARBA00022679"/>
    </source>
</evidence>
<feature type="compositionally biased region" description="Basic and acidic residues" evidence="11">
    <location>
        <begin position="2308"/>
        <end position="2326"/>
    </location>
</feature>
<keyword evidence="14" id="KW-1185">Reference proteome</keyword>
<feature type="compositionally biased region" description="Low complexity" evidence="11">
    <location>
        <begin position="876"/>
        <end position="885"/>
    </location>
</feature>
<evidence type="ECO:0000256" key="5">
    <source>
        <dbReference type="ARBA" id="ARBA00022741"/>
    </source>
</evidence>
<dbReference type="PANTHER" id="PTHR48012">
    <property type="entry name" value="STERILE20-LIKE KINASE, ISOFORM B-RELATED"/>
    <property type="match status" value="1"/>
</dbReference>
<feature type="compositionally biased region" description="Basic and acidic residues" evidence="11">
    <location>
        <begin position="720"/>
        <end position="739"/>
    </location>
</feature>
<feature type="compositionally biased region" description="Basic and acidic residues" evidence="11">
    <location>
        <begin position="2989"/>
        <end position="3006"/>
    </location>
</feature>
<feature type="compositionally biased region" description="Low complexity" evidence="11">
    <location>
        <begin position="3126"/>
        <end position="3137"/>
    </location>
</feature>
<feature type="compositionally biased region" description="Basic and acidic residues" evidence="11">
    <location>
        <begin position="1642"/>
        <end position="1656"/>
    </location>
</feature>
<dbReference type="InterPro" id="IPR017441">
    <property type="entry name" value="Protein_kinase_ATP_BS"/>
</dbReference>
<keyword evidence="4" id="KW-0808">Transferase</keyword>
<feature type="region of interest" description="Disordered" evidence="11">
    <location>
        <begin position="3211"/>
        <end position="3258"/>
    </location>
</feature>
<feature type="compositionally biased region" description="Low complexity" evidence="11">
    <location>
        <begin position="804"/>
        <end position="815"/>
    </location>
</feature>
<feature type="compositionally biased region" description="Basic and acidic residues" evidence="11">
    <location>
        <begin position="1488"/>
        <end position="1510"/>
    </location>
</feature>
<feature type="region of interest" description="Disordered" evidence="11">
    <location>
        <begin position="1162"/>
        <end position="1297"/>
    </location>
</feature>
<sequence length="3905" mass="402298">MQSEDSRRKTADLQHRNWPHWEVHSALPAAHDDPLASSASPAFLSSELRETHGAPAARSTGVPAQAPLSVHAGPSGAAILPLSDAPSASGPPPAAQMPTEGQVLRSVPQPTVTSFPARTGDPGFVSEAPAGLTLGRGVSGFRDLHGRHALTEHKGTLTLPSAALPPAFAGDSSSDLCTPLQFSPGRRAVSAQHSETTNQGMAQPGPHTALLPHMPYPQNLYCVGAQSLSHFVPQRCLSRALMSPFSPEATHANTQQAFRHAHFPPLPPHCAFRNAASGAVAADRPAEPASVATPQPQRGPRAPTGAREGQLVFASEAGGAQECFPSRPEAALGQGMALQLLPVTPPARDSLAPDGYAFAWVYEPSERDNALGSTLGEAKRPRSRQPAHVEPPADGSKPVETRLRPENPSRSGVGGKEMHLSSEKNPGNPERGDAYAPHAETGVYSGSSSDHSEARPQSRHPGGDLGAPTAAADPSLALPWGFTGFTCPTGAALQGGAGFEAGDAKRRAFFQHAFEAAEAHAYFDGFLSTSSYASQSTAPPDSRRFLPVYAEGLTPSPWATLSAPGPRGPWSPDPTPAGAQPRAAGLLAAVGGDGAGEACARPPRCLSPACPPPPGAASAPSPWFVSAAADWPALGLGDPQASGRVETQHAVHTAEGTRRRHEGAVTSSRPHPCERFTEAAREAPAESLLEVFRDEVCGALLLAGKETARDPGCVPGRQLDGARAERRGKSGEMRVERTESFASVESLHTAHAAETAHSEESDLAGSAAAAPAEAPQERESRGKESGKVDSSATLEGSESVDCRAAAPAATPSPADAIREEGSDELGGAGAQPNERSHSHGQQSSLQAPPLPPQSLAAMERRPQARQERALGAYATSSFSSQDFSSPPTLSPHAAAGSPPARREENHGRERLHAHTPAGREGLGHSKAWRPPHVAPSSPLVPSSPQVPCSPSLFAASPAGISKRNFSLSRGGCPAPAAVPAGAQAFLTGGLGPQEGKGRLLERVAGAPGGNVHIPLPPRTLFPSLPAVSAGLVVAGDGSVAPHPGGVPTCRPPAEFTGASRDPRGDREEPALVYWALPPPRVHLVPVGRPAKPPPLSPTAAGAPATGRSRPRRYSASVFFVPEPSPLQAAHLSPVCSLVDGMQPPSSPQSTLALLSPRYTQTDVSLGRSPAPLLSPAASLPSRVTPNSPFAATPPPPLRRHASGQSPHGESLSRRDLSAGVRAPPPLPPASPRVSRLAAPEAGRSRSRDSAERPQDYQEASRKASLSVSLARPLSSASSLFRGKQPEGDKEKKPDPQAAHHAAVIACVNRLVESFPASTELHNGYGALAIPPYWLAEHAPTSRDMRRYAALLEEARGARTPSRPASPSHPSQGASEEAASRGSEKEDEGEHPASPSRVIVAVEPRLEEWVRLGGTLGNVERIFDLQLPAVSFSPPSAVYAVEELVGKGAHGAVFKCTRYRKAPKKEEKPAGSTFLSAFAKRSATSADGSQRKDQGGKGEKKAGEKDDKEGETANDESEAGQEEREEDDEDVEEDEVALKVIDLDSALQLQGSCDREARMHLLEQIIREGEVLMRCNHPGIVKMYEAFQWPPCYLVFSMELLPGGSLRDLYVSAGPLPEPIIAALMQDVLKALDYLHNGGEGALLDKEEPRPEEKDDGAGAPEADSAPPPRRPQRVHRDLKASNILISAEGRAKLIDFGVCANLSDYPDSRCEEFVGTPQWMAPELARLGLQAPGGAGRKRLDAAIAETGCELVSAAGSAMQDSSKTQRKVSNGTNAAEGYDSRVDLWALGITAYEAAVGSLPWPRRMRLEDLLRTILEGSPPRINLNEGYDKTFCFFVEKCLRKNSIERGTAAELLDHPFFKKFCGSRASRPATHQELKEAVEVANGKRKANVLSNLLKFIPFFRKPQPANAHKNGTRASRLSRFKIGLKAVHGSQSMDPAKLEAELGAANITCSPTTTAHDPACLDVFTHQPRILSGSQHGSLRTNSGSLLSPSPFGDRAALSVYSQSLDEGLLAGGGQPGAPLQSVSLDEALRLARSDEFFPPRSPSLGAAFLGGGDGTLDPRAPAAYSDSSSEQRSDLPASPPSPCSRVGFRGDAAPEPARAQEAQGARGRGMLAESSLRAAVAAAAPGALEEKLAGSDETAEREERPRGESLDSASTPNLSFSLPSSHASFHRDGDLPEGEGDEAEHAALEANAPAAAAPAGNWGVGEVAGDAPGAGQPIASDVAPSQDAREEGHALRRPGSPDDECSSKSGSAAQIRGECDAEGAGERSGSPGGVPRSAGGGGGVGQESGENGGEEAASGLPGKEAEGIGRLENASREKAPEGDNPTAKGGFLTSLFGAGLGIFTKKPTAAERKTEEEGEDGGEEAKRASSASEPLMSSSFAGAALLVSQAAEQNPLEAARAVSDPTGARTASTAAPSASASAFALSSCSDLGVVSAAASGAPAGPPLGRAATFACGAPAEVQVIACEPAESGSARMALQQVFLMRTVGGAEGGDKSGAASSASLSVSPQPAPVVHEGAQTGSPGPAPAASLSLSAAGAAPCAETLGLATRPGGSRGGPVLRRRCRKGAERRPSLFEREKGKTVTRYVNAGLDSEGGGDAKKSTEPGNFLRLFQRAGRQAASAALAETGLEETGAAAAASEPALSSAPASSASLFSRATKSALRRGASLSSEATECRVSSSSSSASVGREALSSSATAFLNQLFGGRLGGGQYPGRQDSRNSESLVTGGSAASLFTEESPVGEEGESQTEEETEEETPWPEVLQPHEGDDTPPEAEAESLLVSSLERAPSRLSSEEDATSSLGLAPRERRRSSWLVPAAVQPEGERQERGGVSEPRARDDGAPGEGDPAAVRASQGAAAAGEETAVGRRSAAAPEGEQEERGLAEEVVASADESASPLAWLWQFRRPAAGASVQALQVQAACSASALAAPSSSSSSLGGSGAPCNFSARLETPTIPSQAPGVTSLLSAKREEAAAADLVQSGEGGHADEGRLAGAEQTRDAEGAPLQKRANAASAWFSFGGGGDKTALEAKAKGHSESGRDDQETPPEPNGAGGSNDADAGESVAAEASAAADGVEEAQRKENSASAPAVKRGWTATWYETLIDSLRRGASLSASPKKEQTAASSLAEGAAHAEGQDAQEGEERRGNDAGCAGEDAGGAGEAPRVVRPPEARRAGPQHAASPSVGALSSVSTSPSLVAAAQALPLGKSHAAAGSAQMWDSEGERQEAAAQGGRAQQDASVSPAPPPPSLHSCASFAAPTGVRQRGQDAALHGDRRQALFYPPPVVPAGCHAEVPHGLQGRQNSGGVFVQDSQSVYPHLASGAVSSCSAAGPMRPPGAWLLPPGEGESPLPGGDRGSAAAAREAAPQGVLVYYDGQPTIIFPPFWQANASLAPGASERRSSAGLAGAEAEDLEGGAAGAGGARQDPSPREAGTQEYSELVLAGGEVAGGRVSAATQDRGEGERVLDDAGFARFAQAAYVRRLQRQSQTQAQERHSQTEAALQQKQALLNMHSSHPSGDRPVSPRCGEPARTPPPASTAKCTPSVSSPRPSSAARKRGPRRYGNSLQEPLPSASSRAETPAQAGRRRSFSGMQEYVRKQRAFVARLGNKAPPLPASHAGAEALDRQRTSGASASPLPARDPTSPARQQVFFGGAPLTGLSGVHTPGGPGGSVSSRMVCTPRSGRTQHPDAYVAAQGGLGDRRRGTSASDGFLTPTPTKERPRGTGREGVRRAAIAGGAHAVQGAVPLPPMAGWTAGMYIDASGVLRPACSAPAGSGSFGLHSAESSPRQGAGAPSGQAPFYFAPWTSAGSGGAARTTVGVRETEPPKRDGDRARHFLPAGDAHAASAAFKKAPLGCHSGARTEPPLPSASYGPAGIGTRQAPAGGRRKDPHSVSPGAEGLSLP</sequence>
<evidence type="ECO:0000256" key="6">
    <source>
        <dbReference type="ARBA" id="ARBA00022777"/>
    </source>
</evidence>
<dbReference type="SMART" id="SM00220">
    <property type="entry name" value="S_TKc"/>
    <property type="match status" value="1"/>
</dbReference>
<dbReference type="VEuPathDB" id="ToxoDB:BESB_060590"/>
<feature type="compositionally biased region" description="Basic and acidic residues" evidence="11">
    <location>
        <begin position="775"/>
        <end position="787"/>
    </location>
</feature>
<comment type="similarity">
    <text evidence="1">Belongs to the protein kinase superfamily. STE Ser/Thr protein kinase family. STE20 subfamily.</text>
</comment>
<feature type="region of interest" description="Disordered" evidence="11">
    <location>
        <begin position="3609"/>
        <end position="3646"/>
    </location>
</feature>
<dbReference type="PANTHER" id="PTHR48012:SF10">
    <property type="entry name" value="FI20177P1"/>
    <property type="match status" value="1"/>
</dbReference>
<evidence type="ECO:0000256" key="8">
    <source>
        <dbReference type="ARBA" id="ARBA00047899"/>
    </source>
</evidence>
<dbReference type="PROSITE" id="PS00107">
    <property type="entry name" value="PROTEIN_KINASE_ATP"/>
    <property type="match status" value="1"/>
</dbReference>
<feature type="region of interest" description="Disordered" evidence="11">
    <location>
        <begin position="650"/>
        <end position="673"/>
    </location>
</feature>
<feature type="compositionally biased region" description="Low complexity" evidence="11">
    <location>
        <begin position="763"/>
        <end position="774"/>
    </location>
</feature>
<reference evidence="13 14" key="1">
    <citation type="submission" date="2017-09" db="EMBL/GenBank/DDBJ databases">
        <title>Genome sequencing of Besnoitia besnoiti strain Bb-Ger1.</title>
        <authorList>
            <person name="Schares G."/>
            <person name="Venepally P."/>
            <person name="Lorenzi H.A."/>
        </authorList>
    </citation>
    <scope>NUCLEOTIDE SEQUENCE [LARGE SCALE GENOMIC DNA]</scope>
    <source>
        <strain evidence="13 14">Bb-Ger1</strain>
    </source>
</reference>
<feature type="region of interest" description="Disordered" evidence="11">
    <location>
        <begin position="1480"/>
        <end position="1533"/>
    </location>
</feature>
<evidence type="ECO:0000259" key="12">
    <source>
        <dbReference type="PROSITE" id="PS50011"/>
    </source>
</evidence>